<evidence type="ECO:0000259" key="10">
    <source>
        <dbReference type="Pfam" id="PF07730"/>
    </source>
</evidence>
<keyword evidence="4" id="KW-0808">Transferase</keyword>
<protein>
    <recommendedName>
        <fullName evidence="2">histidine kinase</fullName>
        <ecNumber evidence="2">2.7.13.3</ecNumber>
    </recommendedName>
</protein>
<evidence type="ECO:0000256" key="8">
    <source>
        <dbReference type="ARBA" id="ARBA00023012"/>
    </source>
</evidence>
<evidence type="ECO:0000256" key="4">
    <source>
        <dbReference type="ARBA" id="ARBA00022679"/>
    </source>
</evidence>
<sequence>MHLKTIPATMWRVTLVVLTLTVFALAACESHLAGTMMLIASLSTIVAAPRTPASSAVAAIFLTIAVSSFSGLGSILTPVTLGIVAGVLGYKGHLLGGVAYAIAAEFFGTIDLEHKQFIPDSLIGSVLLGVFIFAPLVGGYVQGVRESTHEAERIRYETAMQRHRQATIQTLHDSVARALTSSVLQAEGLALEPNISPTLREKLRFISKENRNAITQVRELIRVLDSSDTEDALLEVPTTFEKQLEEFAALLRSHDFQVEVTNSGLTPKLLASVPTFTTPIMIELASNISKYGAPGSTVHVDVSATDNTLLVEVRNRLGNAQSQSYLSTGLGLTEIHKEVTDHHGSFSCGPDGDEWISRWTIPLKKRPFSTQR</sequence>
<keyword evidence="12" id="KW-1185">Reference proteome</keyword>
<gene>
    <name evidence="11" type="ORF">MHK08_01440</name>
</gene>
<evidence type="ECO:0000256" key="1">
    <source>
        <dbReference type="ARBA" id="ARBA00000085"/>
    </source>
</evidence>
<dbReference type="EC" id="2.7.13.3" evidence="2"/>
<feature type="domain" description="Signal transduction histidine kinase subgroup 3 dimerisation and phosphoacceptor" evidence="10">
    <location>
        <begin position="169"/>
        <end position="226"/>
    </location>
</feature>
<keyword evidence="9" id="KW-0812">Transmembrane</keyword>
<dbReference type="Gene3D" id="3.30.565.10">
    <property type="entry name" value="Histidine kinase-like ATPase, C-terminal domain"/>
    <property type="match status" value="1"/>
</dbReference>
<comment type="caution">
    <text evidence="11">The sequence shown here is derived from an EMBL/GenBank/DDBJ whole genome shotgun (WGS) entry which is preliminary data.</text>
</comment>
<feature type="transmembrane region" description="Helical" evidence="9">
    <location>
        <begin position="122"/>
        <end position="141"/>
    </location>
</feature>
<dbReference type="SUPFAM" id="SSF55874">
    <property type="entry name" value="ATPase domain of HSP90 chaperone/DNA topoisomerase II/histidine kinase"/>
    <property type="match status" value="1"/>
</dbReference>
<dbReference type="Gene3D" id="1.20.5.1930">
    <property type="match status" value="1"/>
</dbReference>
<comment type="catalytic activity">
    <reaction evidence="1">
        <text>ATP + protein L-histidine = ADP + protein N-phospho-L-histidine.</text>
        <dbReference type="EC" id="2.7.13.3"/>
    </reaction>
</comment>
<evidence type="ECO:0000256" key="6">
    <source>
        <dbReference type="ARBA" id="ARBA00022777"/>
    </source>
</evidence>
<feature type="transmembrane region" description="Helical" evidence="9">
    <location>
        <begin position="52"/>
        <end position="72"/>
    </location>
</feature>
<dbReference type="InterPro" id="IPR036890">
    <property type="entry name" value="HATPase_C_sf"/>
</dbReference>
<evidence type="ECO:0000313" key="12">
    <source>
        <dbReference type="Proteomes" id="UP001521911"/>
    </source>
</evidence>
<keyword evidence="7" id="KW-0067">ATP-binding</keyword>
<reference evidence="11 12" key="1">
    <citation type="submission" date="2022-02" db="EMBL/GenBank/DDBJ databases">
        <title>Uncovering new skin microbiome diversity through culturing and metagenomics.</title>
        <authorList>
            <person name="Conlan S."/>
            <person name="Deming C."/>
            <person name="Nisc Comparative Sequencing Program N."/>
            <person name="Segre J.A."/>
        </authorList>
    </citation>
    <scope>NUCLEOTIDE SEQUENCE [LARGE SCALE GENOMIC DNA]</scope>
    <source>
        <strain evidence="11 12">ACRQV</strain>
    </source>
</reference>
<keyword evidence="9" id="KW-0472">Membrane</keyword>
<evidence type="ECO:0000256" key="3">
    <source>
        <dbReference type="ARBA" id="ARBA00022553"/>
    </source>
</evidence>
<keyword evidence="5" id="KW-0547">Nucleotide-binding</keyword>
<dbReference type="RefSeq" id="WP_070535698.1">
    <property type="nucleotide sequence ID" value="NZ_JAKRDF010000001.1"/>
</dbReference>
<keyword evidence="6 11" id="KW-0418">Kinase</keyword>
<keyword evidence="3" id="KW-0597">Phosphoprotein</keyword>
<evidence type="ECO:0000256" key="9">
    <source>
        <dbReference type="SAM" id="Phobius"/>
    </source>
</evidence>
<dbReference type="EMBL" id="JAKRDF010000001">
    <property type="protein sequence ID" value="MCG7275149.1"/>
    <property type="molecule type" value="Genomic_DNA"/>
</dbReference>
<dbReference type="PANTHER" id="PTHR24421:SF10">
    <property type="entry name" value="NITRATE_NITRITE SENSOR PROTEIN NARQ"/>
    <property type="match status" value="1"/>
</dbReference>
<keyword evidence="9" id="KW-1133">Transmembrane helix</keyword>
<evidence type="ECO:0000313" key="11">
    <source>
        <dbReference type="EMBL" id="MCG7275149.1"/>
    </source>
</evidence>
<dbReference type="PROSITE" id="PS51257">
    <property type="entry name" value="PROKAR_LIPOPROTEIN"/>
    <property type="match status" value="1"/>
</dbReference>
<evidence type="ECO:0000256" key="5">
    <source>
        <dbReference type="ARBA" id="ARBA00022741"/>
    </source>
</evidence>
<dbReference type="Pfam" id="PF07730">
    <property type="entry name" value="HisKA_3"/>
    <property type="match status" value="1"/>
</dbReference>
<dbReference type="PANTHER" id="PTHR24421">
    <property type="entry name" value="NITRATE/NITRITE SENSOR PROTEIN NARX-RELATED"/>
    <property type="match status" value="1"/>
</dbReference>
<evidence type="ECO:0000256" key="2">
    <source>
        <dbReference type="ARBA" id="ARBA00012438"/>
    </source>
</evidence>
<evidence type="ECO:0000256" key="7">
    <source>
        <dbReference type="ARBA" id="ARBA00022840"/>
    </source>
</evidence>
<accession>A0ABS9PSZ6</accession>
<dbReference type="InterPro" id="IPR011712">
    <property type="entry name" value="Sig_transdc_His_kin_sub3_dim/P"/>
</dbReference>
<dbReference type="Proteomes" id="UP001521911">
    <property type="component" value="Unassembled WGS sequence"/>
</dbReference>
<feature type="transmembrane region" description="Helical" evidence="9">
    <location>
        <begin position="79"/>
        <end position="102"/>
    </location>
</feature>
<organism evidence="11 12">
    <name type="scientific">Corynebacterium singulare</name>
    <dbReference type="NCBI Taxonomy" id="161899"/>
    <lineage>
        <taxon>Bacteria</taxon>
        <taxon>Bacillati</taxon>
        <taxon>Actinomycetota</taxon>
        <taxon>Actinomycetes</taxon>
        <taxon>Mycobacteriales</taxon>
        <taxon>Corynebacteriaceae</taxon>
        <taxon>Corynebacterium</taxon>
    </lineage>
</organism>
<proteinExistence type="predicted"/>
<dbReference type="GO" id="GO:0016301">
    <property type="term" value="F:kinase activity"/>
    <property type="evidence" value="ECO:0007669"/>
    <property type="project" value="UniProtKB-KW"/>
</dbReference>
<dbReference type="InterPro" id="IPR050482">
    <property type="entry name" value="Sensor_HK_TwoCompSys"/>
</dbReference>
<keyword evidence="8" id="KW-0902">Two-component regulatory system</keyword>
<name>A0ABS9PSZ6_9CORY</name>